<accession>A0A918EYX9</accession>
<dbReference type="RefSeq" id="WP_189559758.1">
    <property type="nucleotide sequence ID" value="NZ_BMTE01000002.1"/>
</dbReference>
<sequence length="260" mass="27387">MSTYVYGITAVTHPSLPEGMGGVGDPSRPVRILRQGELAAVVSDAPDGLRPKRRELLAHQNVLSEIGAAGCVLPMRFGSVAPDDDSVTGVLAERADHYLERLRALDGRVEYNIKANHVEDAVLHHVMAGNPEIRALAEANRQSGGGSYEDKIRLGEMVAAAVKDKESEDGPALERALEGVADAVSVGPESTGWLANVSYLVKRESAEDFLAAVERVRADMPHLEVRLNGPLPPYSFVEPGPAGPAEPAGTAAAGADTEAG</sequence>
<gene>
    <name evidence="5" type="ORF">GCM10010280_44770</name>
</gene>
<reference evidence="5" key="2">
    <citation type="submission" date="2020-09" db="EMBL/GenBank/DDBJ databases">
        <authorList>
            <person name="Sun Q."/>
            <person name="Ohkuma M."/>
        </authorList>
    </citation>
    <scope>NUCLEOTIDE SEQUENCE</scope>
    <source>
        <strain evidence="5">JCM 4403</strain>
    </source>
</reference>
<evidence type="ECO:0000313" key="5">
    <source>
        <dbReference type="EMBL" id="GGQ92195.1"/>
    </source>
</evidence>
<evidence type="ECO:0000256" key="2">
    <source>
        <dbReference type="ARBA" id="ARBA00035108"/>
    </source>
</evidence>
<protein>
    <submittedName>
        <fullName evidence="5">Gas vesicle protein</fullName>
    </submittedName>
</protein>
<dbReference type="Proteomes" id="UP000656732">
    <property type="component" value="Unassembled WGS sequence"/>
</dbReference>
<dbReference type="Pfam" id="PF06386">
    <property type="entry name" value="GvpL_GvpF"/>
    <property type="match status" value="1"/>
</dbReference>
<feature type="region of interest" description="Disordered" evidence="4">
    <location>
        <begin position="236"/>
        <end position="260"/>
    </location>
</feature>
<evidence type="ECO:0000256" key="4">
    <source>
        <dbReference type="SAM" id="MobiDB-lite"/>
    </source>
</evidence>
<feature type="compositionally biased region" description="Low complexity" evidence="4">
    <location>
        <begin position="238"/>
        <end position="260"/>
    </location>
</feature>
<dbReference type="AlphaFoldDB" id="A0A918EYX9"/>
<keyword evidence="1" id="KW-0304">Gas vesicle</keyword>
<dbReference type="EMBL" id="BMTU01000009">
    <property type="protein sequence ID" value="GGQ92195.1"/>
    <property type="molecule type" value="Genomic_DNA"/>
</dbReference>
<dbReference type="InterPro" id="IPR009430">
    <property type="entry name" value="GvpL/GvpF"/>
</dbReference>
<keyword evidence="6" id="KW-1185">Reference proteome</keyword>
<evidence type="ECO:0000313" key="6">
    <source>
        <dbReference type="Proteomes" id="UP000656732"/>
    </source>
</evidence>
<comment type="subcellular location">
    <subcellularLocation>
        <location evidence="2">Gas vesicle</location>
    </subcellularLocation>
</comment>
<dbReference type="PANTHER" id="PTHR36852">
    <property type="entry name" value="PROTEIN GVPL 2"/>
    <property type="match status" value="1"/>
</dbReference>
<name>A0A918EYX9_9ACTN</name>
<evidence type="ECO:0000256" key="1">
    <source>
        <dbReference type="ARBA" id="ARBA00022987"/>
    </source>
</evidence>
<reference evidence="5" key="1">
    <citation type="journal article" date="2014" name="Int. J. Syst. Evol. Microbiol.">
        <title>Complete genome sequence of Corynebacterium casei LMG S-19264T (=DSM 44701T), isolated from a smear-ripened cheese.</title>
        <authorList>
            <consortium name="US DOE Joint Genome Institute (JGI-PGF)"/>
            <person name="Walter F."/>
            <person name="Albersmeier A."/>
            <person name="Kalinowski J."/>
            <person name="Ruckert C."/>
        </authorList>
    </citation>
    <scope>NUCLEOTIDE SEQUENCE</scope>
    <source>
        <strain evidence="5">JCM 4403</strain>
    </source>
</reference>
<organism evidence="5 6">
    <name type="scientific">Streptomyces pilosus</name>
    <dbReference type="NCBI Taxonomy" id="28893"/>
    <lineage>
        <taxon>Bacteria</taxon>
        <taxon>Bacillati</taxon>
        <taxon>Actinomycetota</taxon>
        <taxon>Actinomycetes</taxon>
        <taxon>Kitasatosporales</taxon>
        <taxon>Streptomycetaceae</taxon>
        <taxon>Streptomyces</taxon>
    </lineage>
</organism>
<comment type="similarity">
    <text evidence="3">Belongs to the gas vesicle GvpF/GvpL family.</text>
</comment>
<dbReference type="PANTHER" id="PTHR36852:SF1">
    <property type="entry name" value="PROTEIN GVPL 2"/>
    <property type="match status" value="1"/>
</dbReference>
<comment type="caution">
    <text evidence="5">The sequence shown here is derived from an EMBL/GenBank/DDBJ whole genome shotgun (WGS) entry which is preliminary data.</text>
</comment>
<dbReference type="GO" id="GO:0031412">
    <property type="term" value="P:gas vesicle organization"/>
    <property type="evidence" value="ECO:0007669"/>
    <property type="project" value="InterPro"/>
</dbReference>
<dbReference type="GO" id="GO:0031411">
    <property type="term" value="C:gas vesicle"/>
    <property type="evidence" value="ECO:0007669"/>
    <property type="project" value="UniProtKB-SubCell"/>
</dbReference>
<evidence type="ECO:0000256" key="3">
    <source>
        <dbReference type="ARBA" id="ARBA00035643"/>
    </source>
</evidence>
<proteinExistence type="inferred from homology"/>